<dbReference type="Proteomes" id="UP001234202">
    <property type="component" value="Unassembled WGS sequence"/>
</dbReference>
<name>A0ACC2X7J2_9TREE</name>
<sequence>MLENIYISRHGFRSNWVDSSITTSVTGMSRDPPLAAHGLDQAQELAEFFANPPSGEGLPVPELLFSSPFFRCIQTATYTAKRLGMPLKLEHGVQEWYSQVLPDTGLHPRPGHAEHLKQFFPDVLDEAYRSTVYASRSGESVSELQARCDLFVDAFVNRIEAEYPNVKTVAIFAHAASVIALGRSLTGDRTKEIRAGCATTSFYRRKSTSTSDKSAQPELQSNGTSHSTVNGTKSTGTVGCWDCLWDGRADYLAQGEERNWGFQDITLNADGHVISDRGDGNPVKPGDDQPVGLAPGMEKYLTREDVYSPLKRGTAAPGQDVERAVLSMTAEPSAKDTRPPALQRKGSGAMIESRM</sequence>
<comment type="caution">
    <text evidence="1">The sequence shown here is derived from an EMBL/GenBank/DDBJ whole genome shotgun (WGS) entry which is preliminary data.</text>
</comment>
<gene>
    <name evidence="1" type="ORF">QFC24_005586</name>
</gene>
<organism evidence="1 2">
    <name type="scientific">Naganishia onofrii</name>
    <dbReference type="NCBI Taxonomy" id="1851511"/>
    <lineage>
        <taxon>Eukaryota</taxon>
        <taxon>Fungi</taxon>
        <taxon>Dikarya</taxon>
        <taxon>Basidiomycota</taxon>
        <taxon>Agaricomycotina</taxon>
        <taxon>Tremellomycetes</taxon>
        <taxon>Filobasidiales</taxon>
        <taxon>Filobasidiaceae</taxon>
        <taxon>Naganishia</taxon>
    </lineage>
</organism>
<accession>A0ACC2X7J2</accession>
<keyword evidence="2" id="KW-1185">Reference proteome</keyword>
<dbReference type="EMBL" id="JASBWV010000023">
    <property type="protein sequence ID" value="KAJ9119872.1"/>
    <property type="molecule type" value="Genomic_DNA"/>
</dbReference>
<proteinExistence type="predicted"/>
<evidence type="ECO:0000313" key="2">
    <source>
        <dbReference type="Proteomes" id="UP001234202"/>
    </source>
</evidence>
<protein>
    <submittedName>
        <fullName evidence="1">Uncharacterized protein</fullName>
    </submittedName>
</protein>
<evidence type="ECO:0000313" key="1">
    <source>
        <dbReference type="EMBL" id="KAJ9119872.1"/>
    </source>
</evidence>
<reference evidence="1" key="1">
    <citation type="submission" date="2023-04" db="EMBL/GenBank/DDBJ databases">
        <title>Draft Genome sequencing of Naganishia species isolated from polar environments using Oxford Nanopore Technology.</title>
        <authorList>
            <person name="Leo P."/>
            <person name="Venkateswaran K."/>
        </authorList>
    </citation>
    <scope>NUCLEOTIDE SEQUENCE</scope>
    <source>
        <strain evidence="1">DBVPG 5303</strain>
    </source>
</reference>